<gene>
    <name evidence="2" type="ORF">SAMN04489751_0617</name>
</gene>
<keyword evidence="3" id="KW-1185">Reference proteome</keyword>
<dbReference type="STRING" id="629680.SAMN04489751_0617"/>
<sequence>MVAGEQKGREVIAHFPPRTAERGSIPQRDQTTRIDEESIGTAGPFDVVTVAFET</sequence>
<evidence type="ECO:0000313" key="3">
    <source>
        <dbReference type="Proteomes" id="UP000199700"/>
    </source>
</evidence>
<protein>
    <submittedName>
        <fullName evidence="2">Uncharacterized protein</fullName>
    </submittedName>
</protein>
<name>A0A1H1MCX1_BRESA</name>
<accession>A0A1H1MCX1</accession>
<feature type="region of interest" description="Disordered" evidence="1">
    <location>
        <begin position="1"/>
        <end position="40"/>
    </location>
</feature>
<organism evidence="2 3">
    <name type="scientific">Brevibacterium sandarakinum</name>
    <dbReference type="NCBI Taxonomy" id="629680"/>
    <lineage>
        <taxon>Bacteria</taxon>
        <taxon>Bacillati</taxon>
        <taxon>Actinomycetota</taxon>
        <taxon>Actinomycetes</taxon>
        <taxon>Micrococcales</taxon>
        <taxon>Brevibacteriaceae</taxon>
        <taxon>Brevibacterium</taxon>
    </lineage>
</organism>
<reference evidence="2" key="1">
    <citation type="submission" date="2016-10" db="EMBL/GenBank/DDBJ databases">
        <authorList>
            <person name="Varghese N."/>
            <person name="Submissions S."/>
        </authorList>
    </citation>
    <scope>NUCLEOTIDE SEQUENCE [LARGE SCALE GENOMIC DNA]</scope>
    <source>
        <strain evidence="2">DSM 22082</strain>
    </source>
</reference>
<dbReference type="EMBL" id="LT629739">
    <property type="protein sequence ID" value="SDR84691.1"/>
    <property type="molecule type" value="Genomic_DNA"/>
</dbReference>
<proteinExistence type="predicted"/>
<dbReference type="AlphaFoldDB" id="A0A1H1MCX1"/>
<evidence type="ECO:0000313" key="2">
    <source>
        <dbReference type="EMBL" id="SDR84691.1"/>
    </source>
</evidence>
<evidence type="ECO:0000256" key="1">
    <source>
        <dbReference type="SAM" id="MobiDB-lite"/>
    </source>
</evidence>
<feature type="compositionally biased region" description="Basic and acidic residues" evidence="1">
    <location>
        <begin position="1"/>
        <end position="12"/>
    </location>
</feature>
<dbReference type="Proteomes" id="UP000199700">
    <property type="component" value="Chromosome"/>
</dbReference>